<dbReference type="EMBL" id="VMHK01000006">
    <property type="protein sequence ID" value="TSJ82710.1"/>
    <property type="molecule type" value="Genomic_DNA"/>
</dbReference>
<keyword evidence="1" id="KW-1133">Transmembrane helix</keyword>
<keyword evidence="1" id="KW-0472">Membrane</keyword>
<keyword evidence="1" id="KW-0812">Transmembrane</keyword>
<proteinExistence type="predicted"/>
<dbReference type="Proteomes" id="UP000316508">
    <property type="component" value="Unassembled WGS sequence"/>
</dbReference>
<reference evidence="2 3" key="1">
    <citation type="submission" date="2019-07" db="EMBL/GenBank/DDBJ databases">
        <title>Bifidobacterium asteroides genomes.</title>
        <authorList>
            <person name="Zheng H."/>
        </authorList>
    </citation>
    <scope>NUCLEOTIDE SEQUENCE [LARGE SCALE GENOMIC DNA]</scope>
    <source>
        <strain evidence="2 3">W8102</strain>
    </source>
</reference>
<protein>
    <submittedName>
        <fullName evidence="2">Uncharacterized protein</fullName>
    </submittedName>
</protein>
<gene>
    <name evidence="2" type="ORF">FPK30_07310</name>
</gene>
<keyword evidence="3" id="KW-1185">Reference proteome</keyword>
<feature type="transmembrane region" description="Helical" evidence="1">
    <location>
        <begin position="161"/>
        <end position="182"/>
    </location>
</feature>
<sequence length="226" mass="26112">MIEIALRVSSLALIPLAIQVLMLVKAKNPPRPPFPWILEDIFHFLYLFFLIFFFSILSQYDKEMRDILKTDKLAQENSEIFGTVLSFFDDFIWISGLIVAIEVVVAVLATRSLLTKGDIYWFIRTSFYAGLGFIFTVPACLMICMVRPLKKLAEIPVGHKALWWLITGCLTVLIFTYSKQIFDERIFPKEKRIDTTDEKTVPEDGLRDLPPDKFSTTRKTLVQSYL</sequence>
<feature type="transmembrane region" description="Helical" evidence="1">
    <location>
        <begin position="91"/>
        <end position="114"/>
    </location>
</feature>
<feature type="transmembrane region" description="Helical" evidence="1">
    <location>
        <begin position="6"/>
        <end position="24"/>
    </location>
</feature>
<accession>A0A556R1D1</accession>
<evidence type="ECO:0000256" key="1">
    <source>
        <dbReference type="SAM" id="Phobius"/>
    </source>
</evidence>
<evidence type="ECO:0000313" key="3">
    <source>
        <dbReference type="Proteomes" id="UP000316508"/>
    </source>
</evidence>
<comment type="caution">
    <text evidence="2">The sequence shown here is derived from an EMBL/GenBank/DDBJ whole genome shotgun (WGS) entry which is preliminary data.</text>
</comment>
<name>A0A556R1D1_9BIFI</name>
<feature type="transmembrane region" description="Helical" evidence="1">
    <location>
        <begin position="126"/>
        <end position="149"/>
    </location>
</feature>
<evidence type="ECO:0000313" key="2">
    <source>
        <dbReference type="EMBL" id="TSJ82710.1"/>
    </source>
</evidence>
<organism evidence="2 3">
    <name type="scientific">Bifidobacterium apousia</name>
    <dbReference type="NCBI Taxonomy" id="2750996"/>
    <lineage>
        <taxon>Bacteria</taxon>
        <taxon>Bacillati</taxon>
        <taxon>Actinomycetota</taxon>
        <taxon>Actinomycetes</taxon>
        <taxon>Bifidobacteriales</taxon>
        <taxon>Bifidobacteriaceae</taxon>
        <taxon>Bifidobacterium</taxon>
    </lineage>
</organism>
<dbReference type="AlphaFoldDB" id="A0A556R1D1"/>
<feature type="transmembrane region" description="Helical" evidence="1">
    <location>
        <begin position="36"/>
        <end position="57"/>
    </location>
</feature>